<sequence length="115" mass="12861">MRISGSYKDINPICALQQLCSDTFVLQLFALAIFNNLMTLRMQSAPPSLMASFHTRHPIIKDHYTLGQCCGGAFECDKYLQSWLLTLCEGIPGMQVNVKLSSTFDCDFSSEKNSL</sequence>
<gene>
    <name evidence="1" type="ORF">P5673_002054</name>
</gene>
<dbReference type="AlphaFoldDB" id="A0AAD9R549"/>
<keyword evidence="2" id="KW-1185">Reference proteome</keyword>
<evidence type="ECO:0000313" key="2">
    <source>
        <dbReference type="Proteomes" id="UP001249851"/>
    </source>
</evidence>
<proteinExistence type="predicted"/>
<reference evidence="1" key="1">
    <citation type="journal article" date="2023" name="G3 (Bethesda)">
        <title>Whole genome assembly and annotation of the endangered Caribbean coral Acropora cervicornis.</title>
        <authorList>
            <person name="Selwyn J.D."/>
            <person name="Vollmer S.V."/>
        </authorList>
    </citation>
    <scope>NUCLEOTIDE SEQUENCE</scope>
    <source>
        <strain evidence="1">K2</strain>
    </source>
</reference>
<dbReference type="Proteomes" id="UP001249851">
    <property type="component" value="Unassembled WGS sequence"/>
</dbReference>
<name>A0AAD9R549_ACRCE</name>
<evidence type="ECO:0000313" key="1">
    <source>
        <dbReference type="EMBL" id="KAK2573025.1"/>
    </source>
</evidence>
<reference evidence="1" key="2">
    <citation type="journal article" date="2023" name="Science">
        <title>Genomic signatures of disease resistance in endangered staghorn corals.</title>
        <authorList>
            <person name="Vollmer S.V."/>
            <person name="Selwyn J.D."/>
            <person name="Despard B.A."/>
            <person name="Roesel C.L."/>
        </authorList>
    </citation>
    <scope>NUCLEOTIDE SEQUENCE</scope>
    <source>
        <strain evidence="1">K2</strain>
    </source>
</reference>
<protein>
    <submittedName>
        <fullName evidence="1">Uncharacterized protein</fullName>
    </submittedName>
</protein>
<accession>A0AAD9R549</accession>
<comment type="caution">
    <text evidence="1">The sequence shown here is derived from an EMBL/GenBank/DDBJ whole genome shotgun (WGS) entry which is preliminary data.</text>
</comment>
<organism evidence="1 2">
    <name type="scientific">Acropora cervicornis</name>
    <name type="common">Staghorn coral</name>
    <dbReference type="NCBI Taxonomy" id="6130"/>
    <lineage>
        <taxon>Eukaryota</taxon>
        <taxon>Metazoa</taxon>
        <taxon>Cnidaria</taxon>
        <taxon>Anthozoa</taxon>
        <taxon>Hexacorallia</taxon>
        <taxon>Scleractinia</taxon>
        <taxon>Astrocoeniina</taxon>
        <taxon>Acroporidae</taxon>
        <taxon>Acropora</taxon>
    </lineage>
</organism>
<dbReference type="EMBL" id="JARQWQ010000003">
    <property type="protein sequence ID" value="KAK2573025.1"/>
    <property type="molecule type" value="Genomic_DNA"/>
</dbReference>